<keyword evidence="3" id="KW-0378">Hydrolase</keyword>
<evidence type="ECO:0000256" key="1">
    <source>
        <dbReference type="SAM" id="SignalP"/>
    </source>
</evidence>
<name>A0A928YV58_9GAMM</name>
<sequence>MQKVYGLLAGLLLAGSAQAAIQSQVIEYKIDGESYTGYLAYDDAITGERPGVLVVHEWWGHTDYVRSRADKLAELGYTALALDMYGTGKVADHPDDALKFMKVVSENQPLAEKRFNAAYVLLQADNHVDAERIAAIGYCFGGSTVLNVARQNSVDLAGVVSFHGGLATQAPAEKGRLTTPILVLNGAADPMVPPEQVAGFESEMKNAGADYRLVSYEGAVHSFTNPGANLLGERFNMPLAYDEVADKDSWQQMQVFLERVFGQ</sequence>
<dbReference type="GO" id="GO:0016787">
    <property type="term" value="F:hydrolase activity"/>
    <property type="evidence" value="ECO:0007669"/>
    <property type="project" value="UniProtKB-KW"/>
</dbReference>
<dbReference type="Pfam" id="PF01738">
    <property type="entry name" value="DLH"/>
    <property type="match status" value="1"/>
</dbReference>
<keyword evidence="4" id="KW-1185">Reference proteome</keyword>
<dbReference type="SUPFAM" id="SSF53474">
    <property type="entry name" value="alpha/beta-Hydrolases"/>
    <property type="match status" value="1"/>
</dbReference>
<protein>
    <submittedName>
        <fullName evidence="3">Dienelactone hydrolase family protein</fullName>
    </submittedName>
</protein>
<accession>A0A928YV58</accession>
<dbReference type="AlphaFoldDB" id="A0A928YV58"/>
<feature type="signal peptide" evidence="1">
    <location>
        <begin position="1"/>
        <end position="19"/>
    </location>
</feature>
<dbReference type="Proteomes" id="UP000652567">
    <property type="component" value="Unassembled WGS sequence"/>
</dbReference>
<dbReference type="Gene3D" id="3.40.50.1820">
    <property type="entry name" value="alpha/beta hydrolase"/>
    <property type="match status" value="1"/>
</dbReference>
<dbReference type="InterPro" id="IPR050261">
    <property type="entry name" value="FrsA_esterase"/>
</dbReference>
<keyword evidence="1" id="KW-0732">Signal</keyword>
<organism evidence="3 4">
    <name type="scientific">Cellvibrio polysaccharolyticus</name>
    <dbReference type="NCBI Taxonomy" id="2082724"/>
    <lineage>
        <taxon>Bacteria</taxon>
        <taxon>Pseudomonadati</taxon>
        <taxon>Pseudomonadota</taxon>
        <taxon>Gammaproteobacteria</taxon>
        <taxon>Cellvibrionales</taxon>
        <taxon>Cellvibrionaceae</taxon>
        <taxon>Cellvibrio</taxon>
    </lineage>
</organism>
<dbReference type="RefSeq" id="WP_193908008.1">
    <property type="nucleotide sequence ID" value="NZ_PRDL01000001.1"/>
</dbReference>
<proteinExistence type="predicted"/>
<evidence type="ECO:0000259" key="2">
    <source>
        <dbReference type="Pfam" id="PF01738"/>
    </source>
</evidence>
<dbReference type="InterPro" id="IPR002925">
    <property type="entry name" value="Dienelactn_hydro"/>
</dbReference>
<feature type="chain" id="PRO_5038013012" evidence="1">
    <location>
        <begin position="20"/>
        <end position="263"/>
    </location>
</feature>
<feature type="domain" description="Dienelactone hydrolase" evidence="2">
    <location>
        <begin position="37"/>
        <end position="260"/>
    </location>
</feature>
<reference evidence="3" key="1">
    <citation type="submission" date="2018-07" db="EMBL/GenBank/DDBJ databases">
        <title>Genome assembly of strain Ka43.</title>
        <authorList>
            <person name="Kukolya J."/>
            <person name="Nagy I."/>
            <person name="Horvath B."/>
            <person name="Toth A."/>
        </authorList>
    </citation>
    <scope>NUCLEOTIDE SEQUENCE</scope>
    <source>
        <strain evidence="3">KB43</strain>
    </source>
</reference>
<evidence type="ECO:0000313" key="3">
    <source>
        <dbReference type="EMBL" id="MBE8716713.1"/>
    </source>
</evidence>
<evidence type="ECO:0000313" key="4">
    <source>
        <dbReference type="Proteomes" id="UP000652567"/>
    </source>
</evidence>
<dbReference type="PANTHER" id="PTHR22946:SF0">
    <property type="entry name" value="DIENELACTONE HYDROLASE DOMAIN-CONTAINING PROTEIN"/>
    <property type="match status" value="1"/>
</dbReference>
<dbReference type="InterPro" id="IPR029058">
    <property type="entry name" value="AB_hydrolase_fold"/>
</dbReference>
<gene>
    <name evidence="3" type="ORF">C4F51_05860</name>
</gene>
<dbReference type="EMBL" id="PRDL01000001">
    <property type="protein sequence ID" value="MBE8716713.1"/>
    <property type="molecule type" value="Genomic_DNA"/>
</dbReference>
<dbReference type="PANTHER" id="PTHR22946">
    <property type="entry name" value="DIENELACTONE HYDROLASE DOMAIN-CONTAINING PROTEIN-RELATED"/>
    <property type="match status" value="1"/>
</dbReference>
<comment type="caution">
    <text evidence="3">The sequence shown here is derived from an EMBL/GenBank/DDBJ whole genome shotgun (WGS) entry which is preliminary data.</text>
</comment>